<organism evidence="1 2">
    <name type="scientific">Rubinisphaera italica</name>
    <dbReference type="NCBI Taxonomy" id="2527969"/>
    <lineage>
        <taxon>Bacteria</taxon>
        <taxon>Pseudomonadati</taxon>
        <taxon>Planctomycetota</taxon>
        <taxon>Planctomycetia</taxon>
        <taxon>Planctomycetales</taxon>
        <taxon>Planctomycetaceae</taxon>
        <taxon>Rubinisphaera</taxon>
    </lineage>
</organism>
<proteinExistence type="predicted"/>
<comment type="caution">
    <text evidence="1">The sequence shown here is derived from an EMBL/GenBank/DDBJ whole genome shotgun (WGS) entry which is preliminary data.</text>
</comment>
<gene>
    <name evidence="1" type="ORF">Pan54_51770</name>
</gene>
<reference evidence="1 2" key="1">
    <citation type="submission" date="2019-02" db="EMBL/GenBank/DDBJ databases">
        <title>Deep-cultivation of Planctomycetes and their phenomic and genomic characterization uncovers novel biology.</title>
        <authorList>
            <person name="Wiegand S."/>
            <person name="Jogler M."/>
            <person name="Boedeker C."/>
            <person name="Pinto D."/>
            <person name="Vollmers J."/>
            <person name="Rivas-Marin E."/>
            <person name="Kohn T."/>
            <person name="Peeters S.H."/>
            <person name="Heuer A."/>
            <person name="Rast P."/>
            <person name="Oberbeckmann S."/>
            <person name="Bunk B."/>
            <person name="Jeske O."/>
            <person name="Meyerdierks A."/>
            <person name="Storesund J.E."/>
            <person name="Kallscheuer N."/>
            <person name="Luecker S."/>
            <person name="Lage O.M."/>
            <person name="Pohl T."/>
            <person name="Merkel B.J."/>
            <person name="Hornburger P."/>
            <person name="Mueller R.-W."/>
            <person name="Bruemmer F."/>
            <person name="Labrenz M."/>
            <person name="Spormann A.M."/>
            <person name="Op Den Camp H."/>
            <person name="Overmann J."/>
            <person name="Amann R."/>
            <person name="Jetten M.S.M."/>
            <person name="Mascher T."/>
            <person name="Medema M.H."/>
            <person name="Devos D.P."/>
            <person name="Kaster A.-K."/>
            <person name="Ovreas L."/>
            <person name="Rohde M."/>
            <person name="Galperin M.Y."/>
            <person name="Jogler C."/>
        </authorList>
    </citation>
    <scope>NUCLEOTIDE SEQUENCE [LARGE SCALE GENOMIC DNA]</scope>
    <source>
        <strain evidence="1 2">Pan54</strain>
    </source>
</reference>
<dbReference type="RefSeq" id="WP_146506130.1">
    <property type="nucleotide sequence ID" value="NZ_SJPG01000001.1"/>
</dbReference>
<keyword evidence="2" id="KW-1185">Reference proteome</keyword>
<name>A0A5C5XQR0_9PLAN</name>
<dbReference type="EMBL" id="SJPG01000001">
    <property type="protein sequence ID" value="TWT64415.1"/>
    <property type="molecule type" value="Genomic_DNA"/>
</dbReference>
<protein>
    <recommendedName>
        <fullName evidence="3">DNA-directed RNA polymerase</fullName>
    </recommendedName>
</protein>
<evidence type="ECO:0008006" key="3">
    <source>
        <dbReference type="Google" id="ProtNLM"/>
    </source>
</evidence>
<evidence type="ECO:0000313" key="1">
    <source>
        <dbReference type="EMBL" id="TWT64415.1"/>
    </source>
</evidence>
<evidence type="ECO:0000313" key="2">
    <source>
        <dbReference type="Proteomes" id="UP000316095"/>
    </source>
</evidence>
<sequence length="460" mass="53270">MIAKTKRTKPVCVYNPVNFEPESVLPKRLRRHADSARYVLHRIHWGQVTKKANERGFVPLKRAYLRSFIPHRIVRPLIGALIDAEVIESDRYFVPGHKSYGYRFAGSYFRAPVVRLPLSNTKLIEHITHENRSECKKVRLDVHRYLRTQLKSLQIDLDRALVFLEHDEHRELLKIPAFQIATGERLFSVCRYGRIHTDLTHLKSTLRPCLHVDGKRLVSIDIRNSQPLFLALLILIRRLRGETFLSLSTLGTQSNPYRTLEDRIATIISPLPPPTPLSNTMGAKPISVADSPFETRLTTDEHCRNMCPVNRDTLSLDEARFLTLCECGQLYESLMEEAEIPVRRWAKEMIFEVLFGRNRSRSELKTRFAELFPTVYDTVKQLKRKDHCRLAHLLQNLESTVVINRVCRRLMNEKVSPVFTIHDSILTTDACVERVLDVFQEVFAALGVAPSFHVTRYDQE</sequence>
<accession>A0A5C5XQR0</accession>
<dbReference type="Proteomes" id="UP000316095">
    <property type="component" value="Unassembled WGS sequence"/>
</dbReference>
<dbReference type="AlphaFoldDB" id="A0A5C5XQR0"/>
<dbReference type="OrthoDB" id="259501at2"/>